<feature type="region of interest" description="Disordered" evidence="1">
    <location>
        <begin position="301"/>
        <end position="336"/>
    </location>
</feature>
<accession>E6PG28</accession>
<protein>
    <submittedName>
        <fullName evidence="2">Uncharacterized protein</fullName>
    </submittedName>
</protein>
<comment type="caution">
    <text evidence="2">The sequence shown here is derived from an EMBL/GenBank/DDBJ whole genome shotgun (WGS) entry which is preliminary data.</text>
</comment>
<name>E6PG28_9ZZZZ</name>
<evidence type="ECO:0000313" key="2">
    <source>
        <dbReference type="EMBL" id="CBH75415.1"/>
    </source>
</evidence>
<gene>
    <name evidence="2" type="ORF">CARN1_1432</name>
</gene>
<organism evidence="2">
    <name type="scientific">mine drainage metagenome</name>
    <dbReference type="NCBI Taxonomy" id="410659"/>
    <lineage>
        <taxon>unclassified sequences</taxon>
        <taxon>metagenomes</taxon>
        <taxon>ecological metagenomes</taxon>
    </lineage>
</organism>
<evidence type="ECO:0000256" key="1">
    <source>
        <dbReference type="SAM" id="MobiDB-lite"/>
    </source>
</evidence>
<reference evidence="2" key="1">
    <citation type="submission" date="2009-10" db="EMBL/GenBank/DDBJ databases">
        <title>Diversity of trophic interactions inside an arsenic-rich microbial ecosystem.</title>
        <authorList>
            <person name="Bertin P.N."/>
            <person name="Heinrich-Salmeron A."/>
            <person name="Pelletier E."/>
            <person name="Goulhen-Chollet F."/>
            <person name="Arsene-Ploetze F."/>
            <person name="Gallien S."/>
            <person name="Calteau A."/>
            <person name="Vallenet D."/>
            <person name="Casiot C."/>
            <person name="Chane-Woon-Ming B."/>
            <person name="Giloteaux L."/>
            <person name="Barakat M."/>
            <person name="Bonnefoy V."/>
            <person name="Bruneel O."/>
            <person name="Chandler M."/>
            <person name="Cleiss J."/>
            <person name="Duran R."/>
            <person name="Elbaz-Poulichet F."/>
            <person name="Fonknechten N."/>
            <person name="Lauga B."/>
            <person name="Mornico D."/>
            <person name="Ortet P."/>
            <person name="Schaeffer C."/>
            <person name="Siguier P."/>
            <person name="Alexander Thil Smith A."/>
            <person name="Van Dorsselaer A."/>
            <person name="Weissenbach J."/>
            <person name="Medigue C."/>
            <person name="Le Paslier D."/>
        </authorList>
    </citation>
    <scope>NUCLEOTIDE SEQUENCE</scope>
</reference>
<sequence>MLIACNRNSFNPRPAARPGESFDLHEGFDAANDVSIHARPLGRANLRVFRAQILRHFVSIHARPLGRANLDLHIFYAECDDVSIHARPLGRANPFCRRQVWVPRIVSIHARPLGRANRCCFGAANRRYVSIHARPLGRANRWRPAIARAHRQVSIHARPLGRANPRIMRAWDRNENVSIHARPLGRANLYRRPHDRTARPCFNPRPAARPGESGRVRSRWRLSRSFNPRPAARPGESRGFVRFGFRRSVSIHARPLGRANPHAIAHLGKRIEVSIHARPLGRANRAPLRRVAAARLFQSTPGRSAGRIPRSRAASSILRSFNPRPAARPGESSRLL</sequence>
<dbReference type="AlphaFoldDB" id="E6PG28"/>
<dbReference type="AntiFam" id="ANF00008">
    <property type="entry name" value="Translation of CRISPR region"/>
</dbReference>
<feature type="region of interest" description="Disordered" evidence="1">
    <location>
        <begin position="195"/>
        <end position="219"/>
    </location>
</feature>
<proteinExistence type="predicted"/>
<dbReference type="EMBL" id="CABL01000008">
    <property type="protein sequence ID" value="CBH75415.1"/>
    <property type="molecule type" value="Genomic_DNA"/>
</dbReference>